<proteinExistence type="predicted"/>
<evidence type="ECO:0000256" key="1">
    <source>
        <dbReference type="SAM" id="MobiDB-lite"/>
    </source>
</evidence>
<sequence>MPRLGESVCGPPQCFFGGGKSSSARSLVRGLSFSWAAGRCPSPVQKAGAGWRGPGTAVGGSDSGLVSALLADHLSYGARWGNPPFARGAPSSALPPRQTFVQVASRSAAPAFRIPKRPRAQPGANTNGPTETKPAWPRKPFYSPSTQAAQPGPSPSQQARRKKKAT</sequence>
<comment type="caution">
    <text evidence="2">The sequence shown here is derived from an EMBL/GenBank/DDBJ whole genome shotgun (WGS) entry which is preliminary data.</text>
</comment>
<name>A0A9N7VEF1_PLEPL</name>
<gene>
    <name evidence="2" type="ORF">PLEPLA_LOCUS37085</name>
</gene>
<evidence type="ECO:0000313" key="3">
    <source>
        <dbReference type="Proteomes" id="UP001153269"/>
    </source>
</evidence>
<reference evidence="2" key="1">
    <citation type="submission" date="2020-03" db="EMBL/GenBank/DDBJ databases">
        <authorList>
            <person name="Weist P."/>
        </authorList>
    </citation>
    <scope>NUCLEOTIDE SEQUENCE</scope>
</reference>
<feature type="compositionally biased region" description="Low complexity" evidence="1">
    <location>
        <begin position="143"/>
        <end position="158"/>
    </location>
</feature>
<protein>
    <submittedName>
        <fullName evidence="2">Uncharacterized protein</fullName>
    </submittedName>
</protein>
<organism evidence="2 3">
    <name type="scientific">Pleuronectes platessa</name>
    <name type="common">European plaice</name>
    <dbReference type="NCBI Taxonomy" id="8262"/>
    <lineage>
        <taxon>Eukaryota</taxon>
        <taxon>Metazoa</taxon>
        <taxon>Chordata</taxon>
        <taxon>Craniata</taxon>
        <taxon>Vertebrata</taxon>
        <taxon>Euteleostomi</taxon>
        <taxon>Actinopterygii</taxon>
        <taxon>Neopterygii</taxon>
        <taxon>Teleostei</taxon>
        <taxon>Neoteleostei</taxon>
        <taxon>Acanthomorphata</taxon>
        <taxon>Carangaria</taxon>
        <taxon>Pleuronectiformes</taxon>
        <taxon>Pleuronectoidei</taxon>
        <taxon>Pleuronectidae</taxon>
        <taxon>Pleuronectes</taxon>
    </lineage>
</organism>
<dbReference type="AlphaFoldDB" id="A0A9N7VEF1"/>
<dbReference type="Proteomes" id="UP001153269">
    <property type="component" value="Unassembled WGS sequence"/>
</dbReference>
<keyword evidence="3" id="KW-1185">Reference proteome</keyword>
<evidence type="ECO:0000313" key="2">
    <source>
        <dbReference type="EMBL" id="CAB1449403.1"/>
    </source>
</evidence>
<accession>A0A9N7VEF1</accession>
<feature type="region of interest" description="Disordered" evidence="1">
    <location>
        <begin position="82"/>
        <end position="166"/>
    </location>
</feature>
<dbReference type="EMBL" id="CADEAL010004014">
    <property type="protein sequence ID" value="CAB1449403.1"/>
    <property type="molecule type" value="Genomic_DNA"/>
</dbReference>